<comment type="caution">
    <text evidence="1">The sequence shown here is derived from an EMBL/GenBank/DDBJ whole genome shotgun (WGS) entry which is preliminary data.</text>
</comment>
<proteinExistence type="predicted"/>
<evidence type="ECO:0000313" key="2">
    <source>
        <dbReference type="Proteomes" id="UP001530400"/>
    </source>
</evidence>
<sequence>MSPIPITPPSIDAIFRALFNRSSVDLLAVALPASNCSSLLSLLNSAYRADATRRNILSVGAKITRIFLLCSNVCLSLLASSAPSNDVLMVFGVGGKSTSTSSNIIFDKVPPAIKNCAPLIRVKTA</sequence>
<keyword evidence="2" id="KW-1185">Reference proteome</keyword>
<evidence type="ECO:0000313" key="1">
    <source>
        <dbReference type="EMBL" id="KAL3770565.1"/>
    </source>
</evidence>
<name>A0ABD3NCX0_9STRA</name>
<organism evidence="1 2">
    <name type="scientific">Cyclotella atomus</name>
    <dbReference type="NCBI Taxonomy" id="382360"/>
    <lineage>
        <taxon>Eukaryota</taxon>
        <taxon>Sar</taxon>
        <taxon>Stramenopiles</taxon>
        <taxon>Ochrophyta</taxon>
        <taxon>Bacillariophyta</taxon>
        <taxon>Coscinodiscophyceae</taxon>
        <taxon>Thalassiosirophycidae</taxon>
        <taxon>Stephanodiscales</taxon>
        <taxon>Stephanodiscaceae</taxon>
        <taxon>Cyclotella</taxon>
    </lineage>
</organism>
<protein>
    <submittedName>
        <fullName evidence="1">Uncharacterized protein</fullName>
    </submittedName>
</protein>
<dbReference type="AlphaFoldDB" id="A0ABD3NCX0"/>
<reference evidence="1 2" key="1">
    <citation type="submission" date="2024-10" db="EMBL/GenBank/DDBJ databases">
        <title>Updated reference genomes for cyclostephanoid diatoms.</title>
        <authorList>
            <person name="Roberts W.R."/>
            <person name="Alverson A.J."/>
        </authorList>
    </citation>
    <scope>NUCLEOTIDE SEQUENCE [LARGE SCALE GENOMIC DNA]</scope>
    <source>
        <strain evidence="1 2">AJA010-31</strain>
    </source>
</reference>
<dbReference type="Proteomes" id="UP001530400">
    <property type="component" value="Unassembled WGS sequence"/>
</dbReference>
<dbReference type="EMBL" id="JALLPJ020001307">
    <property type="protein sequence ID" value="KAL3770565.1"/>
    <property type="molecule type" value="Genomic_DNA"/>
</dbReference>
<gene>
    <name evidence="1" type="ORF">ACHAWO_000925</name>
</gene>
<accession>A0ABD3NCX0</accession>